<feature type="binding site" evidence="14">
    <location>
        <position position="255"/>
    </location>
    <ligand>
        <name>Zn(2+)</name>
        <dbReference type="ChEBI" id="CHEBI:29105"/>
    </ligand>
</feature>
<dbReference type="InterPro" id="IPR011051">
    <property type="entry name" value="RmlC_Cupin_sf"/>
</dbReference>
<proteinExistence type="inferred from homology"/>
<comment type="cofactor">
    <cofactor evidence="14">
        <name>Zn(2+)</name>
        <dbReference type="ChEBI" id="CHEBI:29105"/>
    </cofactor>
    <text evidence="14">Binds 1 zinc ion per subunit.</text>
</comment>
<dbReference type="GO" id="GO:0005975">
    <property type="term" value="P:carbohydrate metabolic process"/>
    <property type="evidence" value="ECO:0007669"/>
    <property type="project" value="InterPro"/>
</dbReference>
<dbReference type="Pfam" id="PF20511">
    <property type="entry name" value="PMI_typeI_cat"/>
    <property type="match status" value="1"/>
</dbReference>
<organism evidence="18 19">
    <name type="scientific">Enterobacter cloacae</name>
    <dbReference type="NCBI Taxonomy" id="550"/>
    <lineage>
        <taxon>Bacteria</taxon>
        <taxon>Pseudomonadati</taxon>
        <taxon>Pseudomonadota</taxon>
        <taxon>Gammaproteobacteria</taxon>
        <taxon>Enterobacterales</taxon>
        <taxon>Enterobacteriaceae</taxon>
        <taxon>Enterobacter</taxon>
        <taxon>Enterobacter cloacae complex</taxon>
    </lineage>
</organism>
<evidence type="ECO:0000256" key="10">
    <source>
        <dbReference type="ARBA" id="ARBA00029741"/>
    </source>
</evidence>
<evidence type="ECO:0000256" key="4">
    <source>
        <dbReference type="ARBA" id="ARBA00011956"/>
    </source>
</evidence>
<accession>A0A330G2R7</accession>
<dbReference type="AlphaFoldDB" id="A0A330G2R7"/>
<evidence type="ECO:0000256" key="6">
    <source>
        <dbReference type="ARBA" id="ARBA00022490"/>
    </source>
</evidence>
<dbReference type="PANTHER" id="PTHR10309">
    <property type="entry name" value="MANNOSE-6-PHOSPHATE ISOMERASE"/>
    <property type="match status" value="1"/>
</dbReference>
<dbReference type="InterPro" id="IPR046457">
    <property type="entry name" value="PMI_typeI_cat"/>
</dbReference>
<dbReference type="Proteomes" id="UP000251576">
    <property type="component" value="Unassembled WGS sequence"/>
</dbReference>
<gene>
    <name evidence="18" type="ORF">DP202_24315</name>
</gene>
<feature type="binding site" evidence="14">
    <location>
        <position position="97"/>
    </location>
    <ligand>
        <name>Zn(2+)</name>
        <dbReference type="ChEBI" id="CHEBI:29105"/>
    </ligand>
</feature>
<dbReference type="Pfam" id="PF20512">
    <property type="entry name" value="PMI_typeI_hel"/>
    <property type="match status" value="1"/>
</dbReference>
<dbReference type="Gene3D" id="1.10.441.10">
    <property type="entry name" value="Phosphomannose Isomerase, domain 2"/>
    <property type="match status" value="1"/>
</dbReference>
<dbReference type="PROSITE" id="PS00965">
    <property type="entry name" value="PMI_I_1"/>
    <property type="match status" value="1"/>
</dbReference>
<keyword evidence="9 18" id="KW-0413">Isomerase</keyword>
<dbReference type="InterPro" id="IPR016305">
    <property type="entry name" value="Mannose-6-P_Isomerase"/>
</dbReference>
<name>A0A330G2R7_ENTCL</name>
<comment type="similarity">
    <text evidence="3">Belongs to the mannose-6-phosphate isomerase type 1 family.</text>
</comment>
<comment type="function">
    <text evidence="12">Involved in the conversion of glucose to GDP-L-fucose, which can be converted to L-fucose, a capsular polysaccharide.</text>
</comment>
<dbReference type="PIRSF" id="PIRSF001480">
    <property type="entry name" value="Mannose-6-phosphate_isomerase"/>
    <property type="match status" value="1"/>
</dbReference>
<evidence type="ECO:0000256" key="3">
    <source>
        <dbReference type="ARBA" id="ARBA00010772"/>
    </source>
</evidence>
<dbReference type="InterPro" id="IPR018050">
    <property type="entry name" value="Pmannose_isomerase-type1_CS"/>
</dbReference>
<dbReference type="GO" id="GO:0005829">
    <property type="term" value="C:cytosol"/>
    <property type="evidence" value="ECO:0007669"/>
    <property type="project" value="TreeGrafter"/>
</dbReference>
<protein>
    <recommendedName>
        <fullName evidence="5">Mannose-6-phosphate isomerase</fullName>
        <ecNumber evidence="4">5.3.1.8</ecNumber>
    </recommendedName>
    <alternativeName>
        <fullName evidence="10">Phosphohexomutase</fullName>
    </alternativeName>
    <alternativeName>
        <fullName evidence="11">Phosphomannose isomerase</fullName>
    </alternativeName>
</protein>
<evidence type="ECO:0000259" key="17">
    <source>
        <dbReference type="Pfam" id="PF21621"/>
    </source>
</evidence>
<comment type="catalytic activity">
    <reaction evidence="1">
        <text>D-mannose 6-phosphate = D-fructose 6-phosphate</text>
        <dbReference type="Rhea" id="RHEA:12356"/>
        <dbReference type="ChEBI" id="CHEBI:58735"/>
        <dbReference type="ChEBI" id="CHEBI:61527"/>
        <dbReference type="EC" id="5.3.1.8"/>
    </reaction>
</comment>
<evidence type="ECO:0000313" key="18">
    <source>
        <dbReference type="EMBL" id="RAZ62258.1"/>
    </source>
</evidence>
<dbReference type="InterPro" id="IPR001250">
    <property type="entry name" value="Man6P_Isoase-1"/>
</dbReference>
<evidence type="ECO:0000313" key="19">
    <source>
        <dbReference type="Proteomes" id="UP000251576"/>
    </source>
</evidence>
<evidence type="ECO:0000256" key="7">
    <source>
        <dbReference type="ARBA" id="ARBA00022723"/>
    </source>
</evidence>
<dbReference type="SUPFAM" id="SSF51182">
    <property type="entry name" value="RmlC-like cupins"/>
    <property type="match status" value="1"/>
</dbReference>
<dbReference type="CDD" id="cd07011">
    <property type="entry name" value="cupin_PMI_type_I_N"/>
    <property type="match status" value="1"/>
</dbReference>
<dbReference type="GO" id="GO:0008270">
    <property type="term" value="F:zinc ion binding"/>
    <property type="evidence" value="ECO:0007669"/>
    <property type="project" value="InterPro"/>
</dbReference>
<dbReference type="NCBIfam" id="NF011710">
    <property type="entry name" value="PRK15131.1"/>
    <property type="match status" value="1"/>
</dbReference>
<feature type="domain" description="Phosphomannose isomerase type I catalytic" evidence="15">
    <location>
        <begin position="1"/>
        <end position="150"/>
    </location>
</feature>
<evidence type="ECO:0000256" key="12">
    <source>
        <dbReference type="ARBA" id="ARBA00058469"/>
    </source>
</evidence>
<evidence type="ECO:0000256" key="5">
    <source>
        <dbReference type="ARBA" id="ARBA00018236"/>
    </source>
</evidence>
<dbReference type="Pfam" id="PF21621">
    <property type="entry name" value="MPI_cupin_dom"/>
    <property type="match status" value="1"/>
</dbReference>
<keyword evidence="6" id="KW-0963">Cytoplasm</keyword>
<feature type="binding site" evidence="14">
    <location>
        <position position="134"/>
    </location>
    <ligand>
        <name>Zn(2+)</name>
        <dbReference type="ChEBI" id="CHEBI:29105"/>
    </ligand>
</feature>
<feature type="active site" evidence="13">
    <location>
        <position position="274"/>
    </location>
</feature>
<evidence type="ECO:0000259" key="16">
    <source>
        <dbReference type="Pfam" id="PF20512"/>
    </source>
</evidence>
<dbReference type="FunFam" id="2.60.120.10:FF:000030">
    <property type="entry name" value="Mannose-6-phosphate isomerase ManA"/>
    <property type="match status" value="1"/>
</dbReference>
<comment type="subcellular location">
    <subcellularLocation>
        <location evidence="2">Cytoplasm</location>
    </subcellularLocation>
</comment>
<feature type="domain" description="Mannose-6-phosphate isomerase cupin" evidence="17">
    <location>
        <begin position="311"/>
        <end position="389"/>
    </location>
</feature>
<feature type="domain" description="Phosphomannose isomerase type I helical insertion" evidence="16">
    <location>
        <begin position="157"/>
        <end position="236"/>
    </location>
</feature>
<evidence type="ECO:0000256" key="11">
    <source>
        <dbReference type="ARBA" id="ARBA00030762"/>
    </source>
</evidence>
<sequence>MQKLINSVQNYAWGSKTALTDLYGIANPNNLPMAELWMGAHPKSSSKIEDASGQVRSLRDVIDADKAALLGDKVAERFGELPFLFKVLCADQPLSIQVHPNKQASEIGFAKENAAGIPLDAAERNYKDPNHKPELVFALTPFLAMNAFREFSEIISLLQPVAGAHNAIAHFLENPNADALSQLFASLLNMQGEEKSHALAVLKAALDSQHGEPWETIRLISEFYPNDSGLFSPLLLNVVKLNPGEAMFLFAETPHAYLQGVALEVMANSDNVLRAGLTPKYIDIPELVANVKFVAKPAAELLTQPIKNGAELDFPIPVEDFAFSLHDLSSAETSVAQESAAILFCVEGEATLHKGDQRLVLKPGESAFVAANESPVSVSGTGRLARVFNKLYPK</sequence>
<evidence type="ECO:0000256" key="13">
    <source>
        <dbReference type="PIRSR" id="PIRSR001480-1"/>
    </source>
</evidence>
<dbReference type="NCBIfam" id="TIGR00218">
    <property type="entry name" value="manA"/>
    <property type="match status" value="1"/>
</dbReference>
<reference evidence="18 19" key="1">
    <citation type="submission" date="2018-06" db="EMBL/GenBank/DDBJ databases">
        <title>ACT-28, a chromosomally-encoded AmpC with carbapenemase activity from Enterobacter kobei.</title>
        <authorList>
            <person name="Jousset A.B."/>
            <person name="Oueslati S."/>
            <person name="Bernabeu S."/>
            <person name="Takissian J."/>
            <person name="Creton E."/>
            <person name="Vogel A."/>
            <person name="Cotellon G."/>
            <person name="Bonnin R.A."/>
            <person name="Dortet L."/>
            <person name="Naas T."/>
        </authorList>
    </citation>
    <scope>NUCLEOTIDE SEQUENCE [LARGE SCALE GENOMIC DNA]</scope>
    <source>
        <strain evidence="18 19">99B3</strain>
    </source>
</reference>
<evidence type="ECO:0000256" key="2">
    <source>
        <dbReference type="ARBA" id="ARBA00004496"/>
    </source>
</evidence>
<evidence type="ECO:0000256" key="1">
    <source>
        <dbReference type="ARBA" id="ARBA00000757"/>
    </source>
</evidence>
<dbReference type="PANTHER" id="PTHR10309:SF0">
    <property type="entry name" value="MANNOSE-6-PHOSPHATE ISOMERASE"/>
    <property type="match status" value="1"/>
</dbReference>
<dbReference type="Gene3D" id="2.60.120.10">
    <property type="entry name" value="Jelly Rolls"/>
    <property type="match status" value="2"/>
</dbReference>
<dbReference type="GO" id="GO:0004476">
    <property type="term" value="F:mannose-6-phosphate isomerase activity"/>
    <property type="evidence" value="ECO:0007669"/>
    <property type="project" value="UniProtKB-EC"/>
</dbReference>
<dbReference type="InterPro" id="IPR049071">
    <property type="entry name" value="MPI_cupin_dom"/>
</dbReference>
<dbReference type="EC" id="5.3.1.8" evidence="4"/>
<dbReference type="GO" id="GO:0009298">
    <property type="term" value="P:GDP-mannose biosynthetic process"/>
    <property type="evidence" value="ECO:0007669"/>
    <property type="project" value="InterPro"/>
</dbReference>
<dbReference type="PRINTS" id="PR00714">
    <property type="entry name" value="MAN6PISMRASE"/>
</dbReference>
<keyword evidence="8 14" id="KW-0862">Zinc</keyword>
<feature type="binding site" evidence="14">
    <location>
        <position position="99"/>
    </location>
    <ligand>
        <name>Zn(2+)</name>
        <dbReference type="ChEBI" id="CHEBI:29105"/>
    </ligand>
</feature>
<keyword evidence="7 14" id="KW-0479">Metal-binding</keyword>
<evidence type="ECO:0000256" key="9">
    <source>
        <dbReference type="ARBA" id="ARBA00023235"/>
    </source>
</evidence>
<dbReference type="RefSeq" id="WP_112781933.1">
    <property type="nucleotide sequence ID" value="NZ_CABMNQ010000061.1"/>
</dbReference>
<evidence type="ECO:0000259" key="15">
    <source>
        <dbReference type="Pfam" id="PF20511"/>
    </source>
</evidence>
<dbReference type="InterPro" id="IPR046458">
    <property type="entry name" value="PMI_typeI_hel"/>
</dbReference>
<evidence type="ECO:0000256" key="14">
    <source>
        <dbReference type="PIRSR" id="PIRSR001480-2"/>
    </source>
</evidence>
<dbReference type="EMBL" id="QMDH01000061">
    <property type="protein sequence ID" value="RAZ62258.1"/>
    <property type="molecule type" value="Genomic_DNA"/>
</dbReference>
<dbReference type="InterPro" id="IPR014710">
    <property type="entry name" value="RmlC-like_jellyroll"/>
</dbReference>
<dbReference type="PROSITE" id="PS00966">
    <property type="entry name" value="PMI_I_2"/>
    <property type="match status" value="1"/>
</dbReference>
<evidence type="ECO:0000256" key="8">
    <source>
        <dbReference type="ARBA" id="ARBA00022833"/>
    </source>
</evidence>
<comment type="caution">
    <text evidence="18">The sequence shown here is derived from an EMBL/GenBank/DDBJ whole genome shotgun (WGS) entry which is preliminary data.</text>
</comment>